<proteinExistence type="inferred from homology"/>
<dbReference type="PANTHER" id="PTHR43808">
    <property type="entry name" value="ACETYLORNITHINE DEACETYLASE"/>
    <property type="match status" value="1"/>
</dbReference>
<dbReference type="Pfam" id="PF07687">
    <property type="entry name" value="M20_dimer"/>
    <property type="match status" value="1"/>
</dbReference>
<keyword evidence="7" id="KW-0170">Cobalt</keyword>
<comment type="cofactor">
    <cofactor evidence="1">
        <name>Co(2+)</name>
        <dbReference type="ChEBI" id="CHEBI:48828"/>
    </cofactor>
</comment>
<sequence length="422" mass="47049">MVSVRLLERMESMESRQIELIRWLVEHNTESPPARNTDPLQDEIQAFLEELDFEVARFPLYENDSVIVGTLKGTDPEAPKLILNGHVDVASVDDDAFWEYPPFELTEEDDYVIGRGTSDMKGAFGSALYVLEKLHRAGKQPKGDIIIHSVVGEEVGEAGTKLACEHSPQADLALVFDTSNHQALGQGGVITGWITVQSKETIHDGARSQMVHAGGGLFGASAIEKMMKVIQALKELEQHWAVMKHYPGMPSGATTINPAVIEGGRHAAFIADECKLWITVHYLPNEDYEDVIAEIENYLNNVASGDVWLRENPLQFEWGGESMIEDRGEIFPSFTIPTEHPGFDLLRECHEAVWDAELEQGVSTTVADGGWLHTYGIPTIMYGPGELSEAHSVDEKVKKHDLAQFARVIEQFLADWYNKPRK</sequence>
<dbReference type="RefSeq" id="WP_347298742.1">
    <property type="nucleotide sequence ID" value="NZ_CP142434.1"/>
</dbReference>
<evidence type="ECO:0000256" key="6">
    <source>
        <dbReference type="ARBA" id="ARBA00022833"/>
    </source>
</evidence>
<evidence type="ECO:0000313" key="10">
    <source>
        <dbReference type="EMBL" id="XBC52433.1"/>
    </source>
</evidence>
<dbReference type="SUPFAM" id="SSF53187">
    <property type="entry name" value="Zn-dependent exopeptidases"/>
    <property type="match status" value="1"/>
</dbReference>
<dbReference type="EMBL" id="CP142434">
    <property type="protein sequence ID" value="XBC48817.1"/>
    <property type="molecule type" value="Genomic_DNA"/>
</dbReference>
<dbReference type="GO" id="GO:0046872">
    <property type="term" value="F:metal ion binding"/>
    <property type="evidence" value="ECO:0007669"/>
    <property type="project" value="UniProtKB-KW"/>
</dbReference>
<name>A0AB74U0B2_9LACT</name>
<dbReference type="InterPro" id="IPR011650">
    <property type="entry name" value="Peptidase_M20_dimer"/>
</dbReference>
<gene>
    <name evidence="10" type="ORF">VUQ07_07455</name>
    <name evidence="9" type="ORF">VUQ09_07555</name>
</gene>
<evidence type="ECO:0000256" key="2">
    <source>
        <dbReference type="ARBA" id="ARBA00001947"/>
    </source>
</evidence>
<dbReference type="NCBIfam" id="NF006370">
    <property type="entry name" value="PRK08596.1"/>
    <property type="match status" value="1"/>
</dbReference>
<dbReference type="EC" id="3.5.1.16" evidence="9"/>
<evidence type="ECO:0000313" key="9">
    <source>
        <dbReference type="EMBL" id="XBC48817.1"/>
    </source>
</evidence>
<dbReference type="EMBL" id="CP142436">
    <property type="protein sequence ID" value="XBC52433.1"/>
    <property type="molecule type" value="Genomic_DNA"/>
</dbReference>
<dbReference type="InterPro" id="IPR036264">
    <property type="entry name" value="Bact_exopeptidase_dim_dom"/>
</dbReference>
<evidence type="ECO:0000256" key="3">
    <source>
        <dbReference type="ARBA" id="ARBA00006247"/>
    </source>
</evidence>
<reference evidence="9" key="1">
    <citation type="submission" date="2023-12" db="EMBL/GenBank/DDBJ databases">
        <title>Dolosigranulum savutii sp. nov. isolated from human upper respiratory samples collected in Botswana.</title>
        <authorList>
            <person name="Kelly M.S."/>
        </authorList>
    </citation>
    <scope>NUCLEOTIDE SEQUENCE</scope>
    <source>
        <strain evidence="10">MSK211</strain>
        <strain evidence="9">MSK312</strain>
    </source>
</reference>
<accession>A0AB74U0B2</accession>
<evidence type="ECO:0000256" key="1">
    <source>
        <dbReference type="ARBA" id="ARBA00001941"/>
    </source>
</evidence>
<dbReference type="InterPro" id="IPR002933">
    <property type="entry name" value="Peptidase_M20"/>
</dbReference>
<dbReference type="AlphaFoldDB" id="A0AB74U0B2"/>
<comment type="similarity">
    <text evidence="3">Belongs to the peptidase M20A family.</text>
</comment>
<dbReference type="Gene3D" id="3.30.70.360">
    <property type="match status" value="1"/>
</dbReference>
<dbReference type="Gene3D" id="3.40.630.10">
    <property type="entry name" value="Zn peptidases"/>
    <property type="match status" value="2"/>
</dbReference>
<keyword evidence="5 9" id="KW-0378">Hydrolase</keyword>
<organism evidence="9">
    <name type="scientific">Dolosigranulum savutiense</name>
    <dbReference type="NCBI Taxonomy" id="3110288"/>
    <lineage>
        <taxon>Bacteria</taxon>
        <taxon>Bacillati</taxon>
        <taxon>Bacillota</taxon>
        <taxon>Bacilli</taxon>
        <taxon>Lactobacillales</taxon>
        <taxon>Carnobacteriaceae</taxon>
        <taxon>Dolosigranulum</taxon>
    </lineage>
</organism>
<feature type="domain" description="Peptidase M20 dimerisation" evidence="8">
    <location>
        <begin position="206"/>
        <end position="304"/>
    </location>
</feature>
<dbReference type="GO" id="GO:0008777">
    <property type="term" value="F:acetylornithine deacetylase activity"/>
    <property type="evidence" value="ECO:0007669"/>
    <property type="project" value="UniProtKB-EC"/>
</dbReference>
<dbReference type="NCBIfam" id="TIGR01910">
    <property type="entry name" value="DapE-ArgE"/>
    <property type="match status" value="1"/>
</dbReference>
<dbReference type="PANTHER" id="PTHR43808:SF24">
    <property type="entry name" value="N-FORMYL-4-AMINO-5-AMINOMETHYL-2-METHYLPYRIMIDINE DEFORMYLASE"/>
    <property type="match status" value="1"/>
</dbReference>
<keyword evidence="4" id="KW-0479">Metal-binding</keyword>
<protein>
    <submittedName>
        <fullName evidence="9">Acetylornithine deacetylase</fullName>
        <ecNumber evidence="9">3.5.1.16</ecNumber>
    </submittedName>
</protein>
<evidence type="ECO:0000259" key="8">
    <source>
        <dbReference type="Pfam" id="PF07687"/>
    </source>
</evidence>
<dbReference type="Pfam" id="PF01546">
    <property type="entry name" value="Peptidase_M20"/>
    <property type="match status" value="1"/>
</dbReference>
<evidence type="ECO:0000256" key="4">
    <source>
        <dbReference type="ARBA" id="ARBA00022723"/>
    </source>
</evidence>
<evidence type="ECO:0000256" key="5">
    <source>
        <dbReference type="ARBA" id="ARBA00022801"/>
    </source>
</evidence>
<keyword evidence="6" id="KW-0862">Zinc</keyword>
<comment type="cofactor">
    <cofactor evidence="2">
        <name>Zn(2+)</name>
        <dbReference type="ChEBI" id="CHEBI:29105"/>
    </cofactor>
</comment>
<dbReference type="InterPro" id="IPR050072">
    <property type="entry name" value="Peptidase_M20A"/>
</dbReference>
<evidence type="ECO:0000256" key="7">
    <source>
        <dbReference type="ARBA" id="ARBA00023285"/>
    </source>
</evidence>
<dbReference type="InterPro" id="IPR010182">
    <property type="entry name" value="ArgE/DapE"/>
</dbReference>
<dbReference type="SUPFAM" id="SSF55031">
    <property type="entry name" value="Bacterial exopeptidase dimerisation domain"/>
    <property type="match status" value="1"/>
</dbReference>